<feature type="transmembrane region" description="Helical" evidence="10">
    <location>
        <begin position="65"/>
        <end position="87"/>
    </location>
</feature>
<keyword evidence="8 10" id="KW-1133">Transmembrane helix</keyword>
<organism evidence="11 12">
    <name type="scientific">Ficus carica</name>
    <name type="common">Common fig</name>
    <dbReference type="NCBI Taxonomy" id="3494"/>
    <lineage>
        <taxon>Eukaryota</taxon>
        <taxon>Viridiplantae</taxon>
        <taxon>Streptophyta</taxon>
        <taxon>Embryophyta</taxon>
        <taxon>Tracheophyta</taxon>
        <taxon>Spermatophyta</taxon>
        <taxon>Magnoliopsida</taxon>
        <taxon>eudicotyledons</taxon>
        <taxon>Gunneridae</taxon>
        <taxon>Pentapetalae</taxon>
        <taxon>rosids</taxon>
        <taxon>fabids</taxon>
        <taxon>Rosales</taxon>
        <taxon>Moraceae</taxon>
        <taxon>Ficeae</taxon>
        <taxon>Ficus</taxon>
    </lineage>
</organism>
<keyword evidence="12" id="KW-1185">Reference proteome</keyword>
<keyword evidence="4" id="KW-0934">Plastid</keyword>
<dbReference type="EMBL" id="BTGU01000060">
    <property type="protein sequence ID" value="GMN55979.1"/>
    <property type="molecule type" value="Genomic_DNA"/>
</dbReference>
<feature type="transmembrane region" description="Helical" evidence="10">
    <location>
        <begin position="161"/>
        <end position="179"/>
    </location>
</feature>
<evidence type="ECO:0000256" key="6">
    <source>
        <dbReference type="ARBA" id="ARBA00022692"/>
    </source>
</evidence>
<accession>A0AA88AI61</accession>
<keyword evidence="9 10" id="KW-0472">Membrane</keyword>
<dbReference type="PANTHER" id="PTHR43009">
    <property type="entry name" value="HOMOGENTISATE SOLANESYLTRANSFERASE, CHLOROPLASTIC"/>
    <property type="match status" value="1"/>
</dbReference>
<evidence type="ECO:0000256" key="5">
    <source>
        <dbReference type="ARBA" id="ARBA00022679"/>
    </source>
</evidence>
<feature type="transmembrane region" description="Helical" evidence="10">
    <location>
        <begin position="268"/>
        <end position="290"/>
    </location>
</feature>
<keyword evidence="6 10" id="KW-0812">Transmembrane</keyword>
<keyword evidence="7" id="KW-0809">Transit peptide</keyword>
<feature type="transmembrane region" description="Helical" evidence="10">
    <location>
        <begin position="138"/>
        <end position="154"/>
    </location>
</feature>
<keyword evidence="5" id="KW-0808">Transferase</keyword>
<dbReference type="Proteomes" id="UP001187192">
    <property type="component" value="Unassembled WGS sequence"/>
</dbReference>
<dbReference type="AlphaFoldDB" id="A0AA88AI61"/>
<dbReference type="GO" id="GO:0031969">
    <property type="term" value="C:chloroplast membrane"/>
    <property type="evidence" value="ECO:0007669"/>
    <property type="project" value="UniProtKB-SubCell"/>
</dbReference>
<dbReference type="Pfam" id="PF01040">
    <property type="entry name" value="UbiA"/>
    <property type="match status" value="1"/>
</dbReference>
<evidence type="ECO:0000256" key="2">
    <source>
        <dbReference type="ARBA" id="ARBA00005985"/>
    </source>
</evidence>
<protein>
    <recommendedName>
        <fullName evidence="13">Prenyltransferase</fullName>
    </recommendedName>
</protein>
<evidence type="ECO:0000256" key="4">
    <source>
        <dbReference type="ARBA" id="ARBA00022640"/>
    </source>
</evidence>
<dbReference type="InterPro" id="IPR000537">
    <property type="entry name" value="UbiA_prenyltransferase"/>
</dbReference>
<evidence type="ECO:0008006" key="13">
    <source>
        <dbReference type="Google" id="ProtNLM"/>
    </source>
</evidence>
<comment type="caution">
    <text evidence="11">The sequence shown here is derived from an EMBL/GenBank/DDBJ whole genome shotgun (WGS) entry which is preliminary data.</text>
</comment>
<evidence type="ECO:0000313" key="11">
    <source>
        <dbReference type="EMBL" id="GMN55979.1"/>
    </source>
</evidence>
<evidence type="ECO:0000256" key="1">
    <source>
        <dbReference type="ARBA" id="ARBA00004508"/>
    </source>
</evidence>
<evidence type="ECO:0000256" key="3">
    <source>
        <dbReference type="ARBA" id="ARBA00022528"/>
    </source>
</evidence>
<gene>
    <name evidence="11" type="ORF">TIFTF001_025090</name>
</gene>
<dbReference type="PANTHER" id="PTHR43009:SF10">
    <property type="entry name" value="HOMOGENTISATE SOLANESYLTRANSFERASE, CHLOROPLASTIC"/>
    <property type="match status" value="1"/>
</dbReference>
<evidence type="ECO:0000256" key="9">
    <source>
        <dbReference type="ARBA" id="ARBA00023136"/>
    </source>
</evidence>
<evidence type="ECO:0000256" key="8">
    <source>
        <dbReference type="ARBA" id="ARBA00022989"/>
    </source>
</evidence>
<evidence type="ECO:0000256" key="10">
    <source>
        <dbReference type="SAM" id="Phobius"/>
    </source>
</evidence>
<sequence length="338" mass="38028">MEFSISLSSLRPPAILPQLYKSSSHGKKWGSMAKASSQNPYYMAKIVVIASGCLFARVLVENSQLFRWSLLCKAFPGLIAILLLNGFHNGMNEIFDVDIDRSKRQIFDSRLKANVAWTFIRVNKPYLPIPSGDLSLEQAWLLVIFAVFSGLLILRWMNADLITTSIYCLAILLCTSYSAPPFRFKQSSVATSIVNPTIGGILPNIGVLYATRASLGLPFQWSPSTVFITTFMTLFFLVITNIKDLTDVKGDIKHNIRTFPAIYGPRKVVFFFTGILLLDYIGSMVVSIYMPQAFKPYIMAPAHAIFSLWLLIEAKKLDKANYTKVIYMQVLLIKYMLS</sequence>
<dbReference type="Gene3D" id="1.10.357.140">
    <property type="entry name" value="UbiA prenyltransferase"/>
    <property type="match status" value="1"/>
</dbReference>
<dbReference type="InterPro" id="IPR044878">
    <property type="entry name" value="UbiA_sf"/>
</dbReference>
<reference evidence="11" key="1">
    <citation type="submission" date="2023-07" db="EMBL/GenBank/DDBJ databases">
        <title>draft genome sequence of fig (Ficus carica).</title>
        <authorList>
            <person name="Takahashi T."/>
            <person name="Nishimura K."/>
        </authorList>
    </citation>
    <scope>NUCLEOTIDE SEQUENCE</scope>
</reference>
<keyword evidence="3" id="KW-0150">Chloroplast</keyword>
<comment type="similarity">
    <text evidence="2">Belongs to the UbiA prenyltransferase family.</text>
</comment>
<name>A0AA88AI61_FICCA</name>
<feature type="transmembrane region" description="Helical" evidence="10">
    <location>
        <begin position="41"/>
        <end position="60"/>
    </location>
</feature>
<evidence type="ECO:0000313" key="12">
    <source>
        <dbReference type="Proteomes" id="UP001187192"/>
    </source>
</evidence>
<dbReference type="GO" id="GO:0016765">
    <property type="term" value="F:transferase activity, transferring alkyl or aryl (other than methyl) groups"/>
    <property type="evidence" value="ECO:0007669"/>
    <property type="project" value="InterPro"/>
</dbReference>
<proteinExistence type="inferred from homology"/>
<comment type="subcellular location">
    <subcellularLocation>
        <location evidence="1">Plastid</location>
        <location evidence="1">Chloroplast membrane</location>
        <topology evidence="1">Multi-pass membrane protein</topology>
    </subcellularLocation>
</comment>
<feature type="transmembrane region" description="Helical" evidence="10">
    <location>
        <begin position="221"/>
        <end position="239"/>
    </location>
</feature>
<evidence type="ECO:0000256" key="7">
    <source>
        <dbReference type="ARBA" id="ARBA00022946"/>
    </source>
</evidence>